<feature type="compositionally biased region" description="Polar residues" evidence="1">
    <location>
        <begin position="1"/>
        <end position="13"/>
    </location>
</feature>
<dbReference type="AlphaFoldDB" id="A0A6V7VVA0"/>
<reference evidence="2 3" key="1">
    <citation type="submission" date="2020-08" db="EMBL/GenBank/DDBJ databases">
        <authorList>
            <person name="Koutsovoulos G."/>
            <person name="Danchin GJ E."/>
        </authorList>
    </citation>
    <scope>NUCLEOTIDE SEQUENCE [LARGE SCALE GENOMIC DNA]</scope>
</reference>
<sequence>MRQYEQAKQQQDHQFAGLLNPTTNFHRSESYYLNNGRFEGSNYQNTLEASKKKGAGKAKNYDLNGPAPQKAGRKTKTPKRSPMN</sequence>
<feature type="compositionally biased region" description="Basic residues" evidence="1">
    <location>
        <begin position="71"/>
        <end position="84"/>
    </location>
</feature>
<evidence type="ECO:0000313" key="2">
    <source>
        <dbReference type="EMBL" id="CAD2178887.1"/>
    </source>
</evidence>
<feature type="region of interest" description="Disordered" evidence="1">
    <location>
        <begin position="35"/>
        <end position="84"/>
    </location>
</feature>
<evidence type="ECO:0000256" key="1">
    <source>
        <dbReference type="SAM" id="MobiDB-lite"/>
    </source>
</evidence>
<dbReference type="Proteomes" id="UP000580250">
    <property type="component" value="Unassembled WGS sequence"/>
</dbReference>
<proteinExistence type="predicted"/>
<feature type="region of interest" description="Disordered" evidence="1">
    <location>
        <begin position="1"/>
        <end position="23"/>
    </location>
</feature>
<organism evidence="2 3">
    <name type="scientific">Meloidogyne enterolobii</name>
    <name type="common">Root-knot nematode worm</name>
    <name type="synonym">Meloidogyne mayaguensis</name>
    <dbReference type="NCBI Taxonomy" id="390850"/>
    <lineage>
        <taxon>Eukaryota</taxon>
        <taxon>Metazoa</taxon>
        <taxon>Ecdysozoa</taxon>
        <taxon>Nematoda</taxon>
        <taxon>Chromadorea</taxon>
        <taxon>Rhabditida</taxon>
        <taxon>Tylenchina</taxon>
        <taxon>Tylenchomorpha</taxon>
        <taxon>Tylenchoidea</taxon>
        <taxon>Meloidogynidae</taxon>
        <taxon>Meloidogyninae</taxon>
        <taxon>Meloidogyne</taxon>
    </lineage>
</organism>
<protein>
    <submittedName>
        <fullName evidence="2">Uncharacterized protein</fullName>
    </submittedName>
</protein>
<evidence type="ECO:0000313" key="3">
    <source>
        <dbReference type="Proteomes" id="UP000580250"/>
    </source>
</evidence>
<name>A0A6V7VVA0_MELEN</name>
<dbReference type="EMBL" id="CAJEWN010000330">
    <property type="protein sequence ID" value="CAD2178887.1"/>
    <property type="molecule type" value="Genomic_DNA"/>
</dbReference>
<comment type="caution">
    <text evidence="2">The sequence shown here is derived from an EMBL/GenBank/DDBJ whole genome shotgun (WGS) entry which is preliminary data.</text>
</comment>
<accession>A0A6V7VVA0</accession>
<gene>
    <name evidence="2" type="ORF">MENT_LOCUS30855</name>
</gene>